<name>A0A1M7Z590_9BACT</name>
<evidence type="ECO:0000259" key="3">
    <source>
        <dbReference type="PROSITE" id="PS51677"/>
    </source>
</evidence>
<evidence type="ECO:0000313" key="5">
    <source>
        <dbReference type="Proteomes" id="UP000184609"/>
    </source>
</evidence>
<accession>A0A1M7Z590</accession>
<keyword evidence="5" id="KW-1185">Reference proteome</keyword>
<evidence type="ECO:0000256" key="1">
    <source>
        <dbReference type="ARBA" id="ARBA00022723"/>
    </source>
</evidence>
<dbReference type="InterPro" id="IPR011330">
    <property type="entry name" value="Glyco_hydro/deAcase_b/a-brl"/>
</dbReference>
<dbReference type="PROSITE" id="PS51257">
    <property type="entry name" value="PROKAR_LIPOPROTEIN"/>
    <property type="match status" value="1"/>
</dbReference>
<dbReference type="GO" id="GO:0016020">
    <property type="term" value="C:membrane"/>
    <property type="evidence" value="ECO:0007669"/>
    <property type="project" value="TreeGrafter"/>
</dbReference>
<dbReference type="Gene3D" id="3.20.20.370">
    <property type="entry name" value="Glycoside hydrolase/deacetylase"/>
    <property type="match status" value="1"/>
</dbReference>
<dbReference type="AlphaFoldDB" id="A0A1M7Z590"/>
<keyword evidence="2" id="KW-0378">Hydrolase</keyword>
<protein>
    <submittedName>
        <fullName evidence="4">Peptidoglycan/xylan/chitin deacetylase, PgdA/CDA1 family</fullName>
    </submittedName>
</protein>
<dbReference type="Pfam" id="PF01522">
    <property type="entry name" value="Polysacc_deac_1"/>
    <property type="match status" value="1"/>
</dbReference>
<dbReference type="EMBL" id="FRXN01000001">
    <property type="protein sequence ID" value="SHO60045.1"/>
    <property type="molecule type" value="Genomic_DNA"/>
</dbReference>
<dbReference type="GO" id="GO:0016810">
    <property type="term" value="F:hydrolase activity, acting on carbon-nitrogen (but not peptide) bonds"/>
    <property type="evidence" value="ECO:0007669"/>
    <property type="project" value="InterPro"/>
</dbReference>
<dbReference type="PROSITE" id="PS51677">
    <property type="entry name" value="NODB"/>
    <property type="match status" value="1"/>
</dbReference>
<feature type="domain" description="NodB homology" evidence="3">
    <location>
        <begin position="54"/>
        <end position="261"/>
    </location>
</feature>
<reference evidence="5" key="1">
    <citation type="submission" date="2016-12" db="EMBL/GenBank/DDBJ databases">
        <authorList>
            <person name="Varghese N."/>
            <person name="Submissions S."/>
        </authorList>
    </citation>
    <scope>NUCLEOTIDE SEQUENCE [LARGE SCALE GENOMIC DNA]</scope>
    <source>
        <strain evidence="5">DSM 25035</strain>
    </source>
</reference>
<dbReference type="GO" id="GO:0005975">
    <property type="term" value="P:carbohydrate metabolic process"/>
    <property type="evidence" value="ECO:0007669"/>
    <property type="project" value="InterPro"/>
</dbReference>
<dbReference type="PANTHER" id="PTHR10587:SF133">
    <property type="entry name" value="CHITIN DEACETYLASE 1-RELATED"/>
    <property type="match status" value="1"/>
</dbReference>
<gene>
    <name evidence="4" type="ORF">SAMN04488108_0535</name>
</gene>
<dbReference type="STRING" id="1073327.SAMN04488108_0535"/>
<sequence>MKKLNIIHIYLILWTLISFTSCKEKNSATFQSTTQSQEFTWVKGGITRGDSSERMIALMFSGDEFADGGETILNTLKEEEILASFFFTGNFYRNPDFKSIIQNLKTQGHYLGAHSDKHLLYCSWENRDSLLVTKEEFELDLMGNYAEMEKFGINPNEAHYFLPPYEWYNDSISQWTQELGFQLINFTPGTLSHADYTTPDLKNYRSNEVILESILSYDKEKGLNGFLLLSHIGVAPTREEKFYLELKSLIQDLKTKGYQFVRVDELLSKY</sequence>
<keyword evidence="1" id="KW-0479">Metal-binding</keyword>
<dbReference type="InterPro" id="IPR050248">
    <property type="entry name" value="Polysacc_deacetylase_ArnD"/>
</dbReference>
<evidence type="ECO:0000313" key="4">
    <source>
        <dbReference type="EMBL" id="SHO60045.1"/>
    </source>
</evidence>
<dbReference type="PANTHER" id="PTHR10587">
    <property type="entry name" value="GLYCOSYL TRANSFERASE-RELATED"/>
    <property type="match status" value="1"/>
</dbReference>
<dbReference type="InterPro" id="IPR002509">
    <property type="entry name" value="NODB_dom"/>
</dbReference>
<dbReference type="SUPFAM" id="SSF88713">
    <property type="entry name" value="Glycoside hydrolase/deacetylase"/>
    <property type="match status" value="1"/>
</dbReference>
<organism evidence="4 5">
    <name type="scientific">Algoriphagus zhangzhouensis</name>
    <dbReference type="NCBI Taxonomy" id="1073327"/>
    <lineage>
        <taxon>Bacteria</taxon>
        <taxon>Pseudomonadati</taxon>
        <taxon>Bacteroidota</taxon>
        <taxon>Cytophagia</taxon>
        <taxon>Cytophagales</taxon>
        <taxon>Cyclobacteriaceae</taxon>
        <taxon>Algoriphagus</taxon>
    </lineage>
</organism>
<dbReference type="CDD" id="cd10917">
    <property type="entry name" value="CE4_NodB_like_6s_7s"/>
    <property type="match status" value="1"/>
</dbReference>
<dbReference type="RefSeq" id="WP_208327356.1">
    <property type="nucleotide sequence ID" value="NZ_FRXN01000001.1"/>
</dbReference>
<proteinExistence type="predicted"/>
<dbReference type="GO" id="GO:0046872">
    <property type="term" value="F:metal ion binding"/>
    <property type="evidence" value="ECO:0007669"/>
    <property type="project" value="UniProtKB-KW"/>
</dbReference>
<evidence type="ECO:0000256" key="2">
    <source>
        <dbReference type="ARBA" id="ARBA00022801"/>
    </source>
</evidence>
<dbReference type="Proteomes" id="UP000184609">
    <property type="component" value="Unassembled WGS sequence"/>
</dbReference>